<evidence type="ECO:0000256" key="1">
    <source>
        <dbReference type="SAM" id="Phobius"/>
    </source>
</evidence>
<protein>
    <recommendedName>
        <fullName evidence="3">Secreted protein</fullName>
    </recommendedName>
</protein>
<gene>
    <name evidence="2" type="ORF">AVDCRST_MAG60-34</name>
</gene>
<keyword evidence="1" id="KW-0472">Membrane</keyword>
<dbReference type="InterPro" id="IPR043777">
    <property type="entry name" value="DUF5719"/>
</dbReference>
<proteinExistence type="predicted"/>
<dbReference type="AlphaFoldDB" id="A0A6J4MW56"/>
<evidence type="ECO:0008006" key="3">
    <source>
        <dbReference type="Google" id="ProtNLM"/>
    </source>
</evidence>
<sequence>MSEPMTGANRRRSDRVQLSRFGPVEVLAVLLPVLTVAALALVRPAADPPSLLPATEVALARTTLVCPSAVAGTGTGTGTGTVELAHADGVSGELTVRLPADDVQAIDGTVRTRLEPAYVAQAEGELAAGLVGSRYGDGAATACGAPQPEQWFTGVGAAAEHSSTLELVNPDAGPAVADVSVLGPDGPLEVPALRGVTVPGGRTLRFDLSEVVPSRDELALQVLVSRGRLGVHVVDEVDEVGGGVSSRDWLPAQAAPDTSADLLGLGGKQGERTLVVANPGDSEARVSLEVITKESQFAPADVEEIRVAPRSTRTVDLTELLADRTTRGATGLRLDATTPVTAGLRTVAAGDLSHAVAGVHIESRTALSMPRGPSRLVLGGADAVGVATYTVSDERGREIARERVELIAGVGLRIKLPTDGALLDLVVDRTSVVAAVEVGPPGLAVLPLTELVVAARVPDVRPALR</sequence>
<dbReference type="Pfam" id="PF18986">
    <property type="entry name" value="DUF5719"/>
    <property type="match status" value="1"/>
</dbReference>
<keyword evidence="1" id="KW-0812">Transmembrane</keyword>
<organism evidence="2">
    <name type="scientific">uncultured Nocardioides sp</name>
    <dbReference type="NCBI Taxonomy" id="198441"/>
    <lineage>
        <taxon>Bacteria</taxon>
        <taxon>Bacillati</taxon>
        <taxon>Actinomycetota</taxon>
        <taxon>Actinomycetes</taxon>
        <taxon>Propionibacteriales</taxon>
        <taxon>Nocardioidaceae</taxon>
        <taxon>Nocardioides</taxon>
        <taxon>environmental samples</taxon>
    </lineage>
</organism>
<evidence type="ECO:0000313" key="2">
    <source>
        <dbReference type="EMBL" id="CAA9370703.1"/>
    </source>
</evidence>
<accession>A0A6J4MW56</accession>
<feature type="transmembrane region" description="Helical" evidence="1">
    <location>
        <begin position="21"/>
        <end position="42"/>
    </location>
</feature>
<dbReference type="EMBL" id="CADCUN010000003">
    <property type="protein sequence ID" value="CAA9370703.1"/>
    <property type="molecule type" value="Genomic_DNA"/>
</dbReference>
<name>A0A6J4MW56_9ACTN</name>
<keyword evidence="1" id="KW-1133">Transmembrane helix</keyword>
<reference evidence="2" key="1">
    <citation type="submission" date="2020-02" db="EMBL/GenBank/DDBJ databases">
        <authorList>
            <person name="Meier V. D."/>
        </authorList>
    </citation>
    <scope>NUCLEOTIDE SEQUENCE</scope>
    <source>
        <strain evidence="2">AVDCRST_MAG60</strain>
    </source>
</reference>